<dbReference type="SMART" id="SM00859">
    <property type="entry name" value="Semialdhyde_dh"/>
    <property type="match status" value="1"/>
</dbReference>
<dbReference type="PANTHER" id="PTHR32338:SF10">
    <property type="entry name" value="N-ACETYL-GAMMA-GLUTAMYL-PHOSPHATE REDUCTASE, CHLOROPLASTIC-RELATED"/>
    <property type="match status" value="1"/>
</dbReference>
<comment type="function">
    <text evidence="7">Catalyzes the NADPH-dependent reduction of N-acetyl-5-glutamyl phosphate to yield N-acetyl-L-glutamate 5-semialdehyde.</text>
</comment>
<dbReference type="GO" id="GO:0051287">
    <property type="term" value="F:NAD binding"/>
    <property type="evidence" value="ECO:0007669"/>
    <property type="project" value="InterPro"/>
</dbReference>
<keyword evidence="2 7" id="KW-0055">Arginine biosynthesis</keyword>
<dbReference type="CDD" id="cd23934">
    <property type="entry name" value="AGPR_1_C"/>
    <property type="match status" value="1"/>
</dbReference>
<evidence type="ECO:0000256" key="3">
    <source>
        <dbReference type="ARBA" id="ARBA00022605"/>
    </source>
</evidence>
<keyword evidence="7" id="KW-0963">Cytoplasm</keyword>
<dbReference type="InterPro" id="IPR023013">
    <property type="entry name" value="AGPR_AS"/>
</dbReference>
<sequence>MTTPHTSRVRAGVVGATGYGGLELVRLLAAHPAVELTYLAGSKDGGPDFTEWFPHLAGVIEAPLHAFDPAACAERCDAVFVALPSGASGQVAAELWERGRRVIDLSGDLRVPADLYRAWYKREPVDPAVQTAAVYGLPEWHRDRIAEATLVANPGCYATAILLGLLPLAVAGWLSPAHPVLVDAKSGVTGAGRTPTLNTHLGELYENFFPYKVGAHQHTPEIEQELGRHVEAKVLLTTQLLPVARGIYAVSYVTLDRAADVGQVYALYRETYKHAPFVRVHAPGRVPQMKHVRGSNFCDIGLFVDERTGVVQVFSVIDNLTKGAAGQAVQNFNLMHGLPETMGLAGGPMFP</sequence>
<protein>
    <recommendedName>
        <fullName evidence="7">N-acetyl-gamma-glutamyl-phosphate reductase</fullName>
        <shortName evidence="7">AGPR</shortName>
        <ecNumber evidence="7">1.2.1.38</ecNumber>
    </recommendedName>
    <alternativeName>
        <fullName evidence="7">N-acetyl-glutamate semialdehyde dehydrogenase</fullName>
        <shortName evidence="7">NAGSA dehydrogenase</shortName>
    </alternativeName>
</protein>
<dbReference type="Gene3D" id="3.30.360.10">
    <property type="entry name" value="Dihydrodipicolinate Reductase, domain 2"/>
    <property type="match status" value="1"/>
</dbReference>
<dbReference type="AlphaFoldDB" id="A0A1I7KWL9"/>
<dbReference type="Pfam" id="PF01118">
    <property type="entry name" value="Semialdhyde_dh"/>
    <property type="match status" value="1"/>
</dbReference>
<dbReference type="GO" id="GO:0005737">
    <property type="term" value="C:cytoplasm"/>
    <property type="evidence" value="ECO:0007669"/>
    <property type="project" value="UniProtKB-SubCell"/>
</dbReference>
<dbReference type="CDD" id="cd17895">
    <property type="entry name" value="AGPR_1_N"/>
    <property type="match status" value="1"/>
</dbReference>
<dbReference type="Proteomes" id="UP000183508">
    <property type="component" value="Unassembled WGS sequence"/>
</dbReference>
<dbReference type="PANTHER" id="PTHR32338">
    <property type="entry name" value="N-ACETYL-GAMMA-GLUTAMYL-PHOSPHATE REDUCTASE, CHLOROPLASTIC-RELATED-RELATED"/>
    <property type="match status" value="1"/>
</dbReference>
<keyword evidence="3 7" id="KW-0028">Amino-acid biosynthesis</keyword>
<dbReference type="STRING" id="392015.SAMN05421543_12044"/>
<dbReference type="RefSeq" id="WP_074955134.1">
    <property type="nucleotide sequence ID" value="NZ_FPBV01000020.1"/>
</dbReference>
<feature type="domain" description="Semialdehyde dehydrogenase NAD-binding" evidence="9">
    <location>
        <begin position="10"/>
        <end position="148"/>
    </location>
</feature>
<comment type="similarity">
    <text evidence="7">Belongs to the NAGSA dehydrogenase family. Type 1 subfamily.</text>
</comment>
<feature type="active site" evidence="7 8">
    <location>
        <position position="156"/>
    </location>
</feature>
<reference evidence="11" key="1">
    <citation type="submission" date="2016-10" db="EMBL/GenBank/DDBJ databases">
        <authorList>
            <person name="Varghese N."/>
        </authorList>
    </citation>
    <scope>NUCLEOTIDE SEQUENCE [LARGE SCALE GENOMIC DNA]</scope>
    <source>
        <strain evidence="11">DSM 17980</strain>
    </source>
</reference>
<dbReference type="PROSITE" id="PS01224">
    <property type="entry name" value="ARGC"/>
    <property type="match status" value="1"/>
</dbReference>
<dbReference type="InterPro" id="IPR000706">
    <property type="entry name" value="AGPR_type-1"/>
</dbReference>
<dbReference type="SUPFAM" id="SSF55347">
    <property type="entry name" value="Glyceraldehyde-3-phosphate dehydrogenase-like, C-terminal domain"/>
    <property type="match status" value="1"/>
</dbReference>
<dbReference type="SUPFAM" id="SSF51735">
    <property type="entry name" value="NAD(P)-binding Rossmann-fold domains"/>
    <property type="match status" value="1"/>
</dbReference>
<evidence type="ECO:0000256" key="8">
    <source>
        <dbReference type="PROSITE-ProRule" id="PRU10010"/>
    </source>
</evidence>
<evidence type="ECO:0000256" key="1">
    <source>
        <dbReference type="ARBA" id="ARBA00004862"/>
    </source>
</evidence>
<dbReference type="OrthoDB" id="9801289at2"/>
<accession>A0A1I7KWL9</accession>
<comment type="subcellular location">
    <subcellularLocation>
        <location evidence="7">Cytoplasm</location>
    </subcellularLocation>
</comment>
<evidence type="ECO:0000259" key="9">
    <source>
        <dbReference type="SMART" id="SM00859"/>
    </source>
</evidence>
<dbReference type="GO" id="GO:0070401">
    <property type="term" value="F:NADP+ binding"/>
    <property type="evidence" value="ECO:0007669"/>
    <property type="project" value="InterPro"/>
</dbReference>
<proteinExistence type="inferred from homology"/>
<dbReference type="HAMAP" id="MF_00150">
    <property type="entry name" value="ArgC_type1"/>
    <property type="match status" value="1"/>
</dbReference>
<dbReference type="Pfam" id="PF22698">
    <property type="entry name" value="Semialdhyde_dhC_1"/>
    <property type="match status" value="1"/>
</dbReference>
<dbReference type="InterPro" id="IPR000534">
    <property type="entry name" value="Semialdehyde_DH_NAD-bd"/>
</dbReference>
<dbReference type="InterPro" id="IPR036291">
    <property type="entry name" value="NAD(P)-bd_dom_sf"/>
</dbReference>
<gene>
    <name evidence="7" type="primary">argC</name>
    <name evidence="10" type="ORF">SAMN05421543_12044</name>
</gene>
<evidence type="ECO:0000256" key="7">
    <source>
        <dbReference type="HAMAP-Rule" id="MF_00150"/>
    </source>
</evidence>
<dbReference type="EMBL" id="FPBV01000020">
    <property type="protein sequence ID" value="SFV01851.1"/>
    <property type="molecule type" value="Genomic_DNA"/>
</dbReference>
<name>A0A1I7KWL9_9BACL</name>
<evidence type="ECO:0000256" key="2">
    <source>
        <dbReference type="ARBA" id="ARBA00022571"/>
    </source>
</evidence>
<evidence type="ECO:0000256" key="4">
    <source>
        <dbReference type="ARBA" id="ARBA00022857"/>
    </source>
</evidence>
<dbReference type="FunFam" id="3.30.360.10:FF:000014">
    <property type="entry name" value="N-acetyl-gamma-glutamyl-phosphate reductase"/>
    <property type="match status" value="1"/>
</dbReference>
<dbReference type="InterPro" id="IPR050085">
    <property type="entry name" value="AGPR"/>
</dbReference>
<evidence type="ECO:0000313" key="11">
    <source>
        <dbReference type="Proteomes" id="UP000183508"/>
    </source>
</evidence>
<organism evidence="10 11">
    <name type="scientific">Alicyclobacillus macrosporangiidus</name>
    <dbReference type="NCBI Taxonomy" id="392015"/>
    <lineage>
        <taxon>Bacteria</taxon>
        <taxon>Bacillati</taxon>
        <taxon>Bacillota</taxon>
        <taxon>Bacilli</taxon>
        <taxon>Bacillales</taxon>
        <taxon>Alicyclobacillaceae</taxon>
        <taxon>Alicyclobacillus</taxon>
    </lineage>
</organism>
<dbReference type="UniPathway" id="UPA00068">
    <property type="reaction ID" value="UER00108"/>
</dbReference>
<dbReference type="InterPro" id="IPR058924">
    <property type="entry name" value="AGPR_dimerisation_dom"/>
</dbReference>
<evidence type="ECO:0000256" key="5">
    <source>
        <dbReference type="ARBA" id="ARBA00023002"/>
    </source>
</evidence>
<keyword evidence="11" id="KW-1185">Reference proteome</keyword>
<dbReference type="GO" id="GO:0003942">
    <property type="term" value="F:N-acetyl-gamma-glutamyl-phosphate reductase activity"/>
    <property type="evidence" value="ECO:0007669"/>
    <property type="project" value="UniProtKB-UniRule"/>
</dbReference>
<dbReference type="EC" id="1.2.1.38" evidence="7"/>
<evidence type="ECO:0000256" key="6">
    <source>
        <dbReference type="ARBA" id="ARBA00050557"/>
    </source>
</evidence>
<dbReference type="NCBIfam" id="TIGR01850">
    <property type="entry name" value="argC"/>
    <property type="match status" value="1"/>
</dbReference>
<evidence type="ECO:0000313" key="10">
    <source>
        <dbReference type="EMBL" id="SFV01851.1"/>
    </source>
</evidence>
<keyword evidence="5 7" id="KW-0560">Oxidoreductase</keyword>
<keyword evidence="4 7" id="KW-0521">NADP</keyword>
<dbReference type="GO" id="GO:0006526">
    <property type="term" value="P:L-arginine biosynthetic process"/>
    <property type="evidence" value="ECO:0007669"/>
    <property type="project" value="UniProtKB-UniRule"/>
</dbReference>
<dbReference type="Gene3D" id="3.40.50.720">
    <property type="entry name" value="NAD(P)-binding Rossmann-like Domain"/>
    <property type="match status" value="1"/>
</dbReference>
<comment type="pathway">
    <text evidence="1 7">Amino-acid biosynthesis; L-arginine biosynthesis; N(2)-acetyl-L-ornithine from L-glutamate: step 3/4.</text>
</comment>
<comment type="catalytic activity">
    <reaction evidence="6 7">
        <text>N-acetyl-L-glutamate 5-semialdehyde + phosphate + NADP(+) = N-acetyl-L-glutamyl 5-phosphate + NADPH + H(+)</text>
        <dbReference type="Rhea" id="RHEA:21588"/>
        <dbReference type="ChEBI" id="CHEBI:15378"/>
        <dbReference type="ChEBI" id="CHEBI:29123"/>
        <dbReference type="ChEBI" id="CHEBI:43474"/>
        <dbReference type="ChEBI" id="CHEBI:57783"/>
        <dbReference type="ChEBI" id="CHEBI:57936"/>
        <dbReference type="ChEBI" id="CHEBI:58349"/>
        <dbReference type="EC" id="1.2.1.38"/>
    </reaction>
</comment>